<organism evidence="1 2">
    <name type="scientific">Lipomyces kononenkoae</name>
    <name type="common">Yeast</name>
    <dbReference type="NCBI Taxonomy" id="34357"/>
    <lineage>
        <taxon>Eukaryota</taxon>
        <taxon>Fungi</taxon>
        <taxon>Dikarya</taxon>
        <taxon>Ascomycota</taxon>
        <taxon>Saccharomycotina</taxon>
        <taxon>Lipomycetes</taxon>
        <taxon>Lipomycetales</taxon>
        <taxon>Lipomycetaceae</taxon>
        <taxon>Lipomyces</taxon>
    </lineage>
</organism>
<protein>
    <submittedName>
        <fullName evidence="1">PLC-like phosphodiesterase</fullName>
    </submittedName>
</protein>
<dbReference type="EMBL" id="MU971361">
    <property type="protein sequence ID" value="KAK9238017.1"/>
    <property type="molecule type" value="Genomic_DNA"/>
</dbReference>
<evidence type="ECO:0000313" key="1">
    <source>
        <dbReference type="EMBL" id="KAK9238017.1"/>
    </source>
</evidence>
<proteinExistence type="predicted"/>
<sequence>MPPVSSASSELPPVSTNFRSVPGSLQSPNGHPATILPGPPYPQALQTAPLQPTISATSSTSTSLRAPSSVIRRLSRGALDRLSRRTVKSASNGPVTRRRSSSSASDSGSVAEGPPEVPESLRNGVAFLRITRKKRIQYTFFLNVDQGTITWDSKTKAKSKTTIVIDNIKEIRVAEDARNYREEFKISSEHEDLWITIIYVTDNQKLKGLHIIALSKDSFDQFVGTLQRLLKYRLDIMSSLSIPGEQFVTVHWPAYVTKEEGEERLSYEGVEQLARRLHVNCSKEYLRQKFTEADVDNSGFLSFEEFRNFVKMLKHRAEIVNIFKKVRRDTATGSDPALEDDELMSLDMFKSFLKNIQKQDVDDSVALKVFYKFADEYQRFTADSFSDYLLSSYNPVLKDIDEDMTRPLNEYYISSSHNTYLLGRQLAGESSVEAYIRVLQRGCRCIELDCWDGDEGPTVSHGRTFTSEVSFADVISAIHKYGFISSPYPLILSLEVHCNLEQQIKMAEIMRTTFGDKLITAPTMTNMLSLPNPEDLKHKILIKVKGSDQDERDAFRNEVVGSTSESTTSTEASLSEDTDSGRDPVRKRVKKKSGNSKIAHALGDLGVYIRGVKYRNFALPESRTLTHCFSFGERSYNSLCKDEDKQSQLERHNRRHLMRVYPSGFRFTSSNYDPIICWKRGVQMAALNWQTFDLGLQMNDAMFACGERTGYVLKPDELRTVNAKHLSTVRKRRARFNIEVISAQQLPRPKDAKPDDSFDPSVEVEVFSPNGAPRRMKTRTVRNNGFNPIWNEKWSVEIEGPLVELSFVRLQVYSTDGTVFAVYCGRISNLQQGYRHVPLFDLQGEQFIFSTLFLKFAFVDM</sequence>
<evidence type="ECO:0000313" key="2">
    <source>
        <dbReference type="Proteomes" id="UP001433508"/>
    </source>
</evidence>
<dbReference type="Proteomes" id="UP001433508">
    <property type="component" value="Unassembled WGS sequence"/>
</dbReference>
<name>A0ACC3T259_LIPKO</name>
<comment type="caution">
    <text evidence="1">The sequence shown here is derived from an EMBL/GenBank/DDBJ whole genome shotgun (WGS) entry which is preliminary data.</text>
</comment>
<reference evidence="2" key="1">
    <citation type="journal article" date="2024" name="Front. Bioeng. Biotechnol.">
        <title>Genome-scale model development and genomic sequencing of the oleaginous clade Lipomyces.</title>
        <authorList>
            <person name="Czajka J.J."/>
            <person name="Han Y."/>
            <person name="Kim J."/>
            <person name="Mondo S.J."/>
            <person name="Hofstad B.A."/>
            <person name="Robles A."/>
            <person name="Haridas S."/>
            <person name="Riley R."/>
            <person name="LaButti K."/>
            <person name="Pangilinan J."/>
            <person name="Andreopoulos W."/>
            <person name="Lipzen A."/>
            <person name="Yan J."/>
            <person name="Wang M."/>
            <person name="Ng V."/>
            <person name="Grigoriev I.V."/>
            <person name="Spatafora J.W."/>
            <person name="Magnuson J.K."/>
            <person name="Baker S.E."/>
            <person name="Pomraning K.R."/>
        </authorList>
    </citation>
    <scope>NUCLEOTIDE SEQUENCE [LARGE SCALE GENOMIC DNA]</scope>
    <source>
        <strain evidence="2">CBS 7786</strain>
    </source>
</reference>
<accession>A0ACC3T259</accession>
<gene>
    <name evidence="1" type="ORF">V1525DRAFT_342497</name>
</gene>
<keyword evidence="2" id="KW-1185">Reference proteome</keyword>